<reference evidence="2" key="1">
    <citation type="submission" date="2020-09" db="EMBL/GenBank/DDBJ databases">
        <title>Novel species in genus Aeromicrobium.</title>
        <authorList>
            <person name="Zhang G."/>
        </authorList>
    </citation>
    <scope>NUCLEOTIDE SEQUENCE</scope>
    <source>
        <strain evidence="2">Zg-636</strain>
    </source>
</reference>
<protein>
    <submittedName>
        <fullName evidence="2">MFS transporter</fullName>
    </submittedName>
</protein>
<name>A0A8I0EWH3_9ACTN</name>
<dbReference type="EMBL" id="JACTVM010000003">
    <property type="protein sequence ID" value="MBC9226878.1"/>
    <property type="molecule type" value="Genomic_DNA"/>
</dbReference>
<keyword evidence="1" id="KW-0812">Transmembrane</keyword>
<feature type="transmembrane region" description="Helical" evidence="1">
    <location>
        <begin position="225"/>
        <end position="244"/>
    </location>
</feature>
<proteinExistence type="predicted"/>
<keyword evidence="1" id="KW-1133">Transmembrane helix</keyword>
<feature type="transmembrane region" description="Helical" evidence="1">
    <location>
        <begin position="12"/>
        <end position="32"/>
    </location>
</feature>
<feature type="transmembrane region" description="Helical" evidence="1">
    <location>
        <begin position="52"/>
        <end position="71"/>
    </location>
</feature>
<sequence>MSPTDVRTDRRLGWVLLAAAVLQAAAPIVQSLSDVSQPSDGSEDLLITPAGWAFSIWSLIYLLAIVHAAVTVWRGDGTGSTRFVVDLVALYVGAAVWIAVSAAGISWATFLVLVVMTGFAIDAARIAAQARPSDPAWIGHLARATSGIYAGWVTVAVFLNFATGVVERDLVSPERESWQIAVLAGAAIFALGVNVLMPRSPGYAAATIWAQIGVIAAVAGESTWALGVAIAAIVLLLAQTAWQWRRVVTD</sequence>
<accession>A0A8I0EWH3</accession>
<evidence type="ECO:0000313" key="2">
    <source>
        <dbReference type="EMBL" id="MBC9226878.1"/>
    </source>
</evidence>
<gene>
    <name evidence="2" type="ORF">IBG24_11160</name>
</gene>
<dbReference type="RefSeq" id="WP_187769623.1">
    <property type="nucleotide sequence ID" value="NZ_JACTVM010000003.1"/>
</dbReference>
<evidence type="ECO:0000313" key="3">
    <source>
        <dbReference type="Proteomes" id="UP000620591"/>
    </source>
</evidence>
<dbReference type="AlphaFoldDB" id="A0A8I0EWH3"/>
<keyword evidence="1" id="KW-0472">Membrane</keyword>
<feature type="transmembrane region" description="Helical" evidence="1">
    <location>
        <begin position="178"/>
        <end position="196"/>
    </location>
</feature>
<feature type="transmembrane region" description="Helical" evidence="1">
    <location>
        <begin position="148"/>
        <end position="166"/>
    </location>
</feature>
<organism evidence="2 3">
    <name type="scientific">Aeromicrobium senzhongii</name>
    <dbReference type="NCBI Taxonomy" id="2663859"/>
    <lineage>
        <taxon>Bacteria</taxon>
        <taxon>Bacillati</taxon>
        <taxon>Actinomycetota</taxon>
        <taxon>Actinomycetes</taxon>
        <taxon>Propionibacteriales</taxon>
        <taxon>Nocardioidaceae</taxon>
        <taxon>Aeromicrobium</taxon>
    </lineage>
</organism>
<feature type="transmembrane region" description="Helical" evidence="1">
    <location>
        <begin position="83"/>
        <end position="100"/>
    </location>
</feature>
<comment type="caution">
    <text evidence="2">The sequence shown here is derived from an EMBL/GenBank/DDBJ whole genome shotgun (WGS) entry which is preliminary data.</text>
</comment>
<evidence type="ECO:0000256" key="1">
    <source>
        <dbReference type="SAM" id="Phobius"/>
    </source>
</evidence>
<dbReference type="Proteomes" id="UP000620591">
    <property type="component" value="Unassembled WGS sequence"/>
</dbReference>